<feature type="chain" id="PRO_5042821597" description="Laminin N-terminal domain-containing protein" evidence="7">
    <location>
        <begin position="33"/>
        <end position="455"/>
    </location>
</feature>
<dbReference type="PANTHER" id="PTHR10574">
    <property type="entry name" value="NETRIN/LAMININ-RELATED"/>
    <property type="match status" value="1"/>
</dbReference>
<evidence type="ECO:0000313" key="10">
    <source>
        <dbReference type="Proteomes" id="UP001378592"/>
    </source>
</evidence>
<keyword evidence="10" id="KW-1185">Reference proteome</keyword>
<dbReference type="GO" id="GO:0009888">
    <property type="term" value="P:tissue development"/>
    <property type="evidence" value="ECO:0007669"/>
    <property type="project" value="TreeGrafter"/>
</dbReference>
<organism evidence="9 10">
    <name type="scientific">Gryllus longicercus</name>
    <dbReference type="NCBI Taxonomy" id="2509291"/>
    <lineage>
        <taxon>Eukaryota</taxon>
        <taxon>Metazoa</taxon>
        <taxon>Ecdysozoa</taxon>
        <taxon>Arthropoda</taxon>
        <taxon>Hexapoda</taxon>
        <taxon>Insecta</taxon>
        <taxon>Pterygota</taxon>
        <taxon>Neoptera</taxon>
        <taxon>Polyneoptera</taxon>
        <taxon>Orthoptera</taxon>
        <taxon>Ensifera</taxon>
        <taxon>Gryllidea</taxon>
        <taxon>Grylloidea</taxon>
        <taxon>Gryllidae</taxon>
        <taxon>Gryllinae</taxon>
        <taxon>Gryllus</taxon>
    </lineage>
</organism>
<dbReference type="InterPro" id="IPR050440">
    <property type="entry name" value="Laminin/Netrin_ECM"/>
</dbReference>
<dbReference type="PROSITE" id="PS01248">
    <property type="entry name" value="EGF_LAM_1"/>
    <property type="match status" value="1"/>
</dbReference>
<dbReference type="GO" id="GO:0016358">
    <property type="term" value="P:dendrite development"/>
    <property type="evidence" value="ECO:0007669"/>
    <property type="project" value="TreeGrafter"/>
</dbReference>
<dbReference type="PROSITE" id="PS51117">
    <property type="entry name" value="LAMININ_NTER"/>
    <property type="match status" value="1"/>
</dbReference>
<feature type="compositionally biased region" description="Gly residues" evidence="6">
    <location>
        <begin position="305"/>
        <end position="317"/>
    </location>
</feature>
<dbReference type="Proteomes" id="UP001378592">
    <property type="component" value="Unassembled WGS sequence"/>
</dbReference>
<dbReference type="PROSITE" id="PS51257">
    <property type="entry name" value="PROKAR_LIPOPROTEIN"/>
    <property type="match status" value="1"/>
</dbReference>
<dbReference type="EMBL" id="JAZDUA010000009">
    <property type="protein sequence ID" value="KAK7873820.1"/>
    <property type="molecule type" value="Genomic_DNA"/>
</dbReference>
<sequence>MSAMRRSARPPVPPSSPLVALLLLLAAAACGAMLSPARAGGAGGGVGGGGGGDVFPSLFLAQQRPPDPCYDDSRPRRCVPDFVNAAFGRAVEASSTCGARAAQRVCDAGGGCVLCDEATPRRRHPPAHLTDLNNPSNVTCWRSEPLPPPRPGAGPDNVTLTLSLGKKYEITYVSIQFCPRSPPPESLAIYKSVDFGETWQPFQFYSAECRKVYGRPNRASITKANEQEALCTDAHRLNGGGGVGGGRGGGGARVAFSTLEGRPSAADLDHSPVLQDWVTATDIKVVFHRLHLPPTFEDPPTVLGVGAGAGPGDGEGGTAAPALPVAAASIAAAAANDNGLPPPPSVAPPPAPAPPPPPAATMSASAAGAGLPAMHYAVSDLAVGGRCKCNGHAARCVAGANGQLQCDCRHNTAGRDCERCRPFHFDRPWGRATARDAHECKGRPPETPLCPSVLI</sequence>
<dbReference type="InterPro" id="IPR056863">
    <property type="entry name" value="LMN_ATRN_NET-like_EGF"/>
</dbReference>
<feature type="compositionally biased region" description="Pro residues" evidence="6">
    <location>
        <begin position="340"/>
        <end position="359"/>
    </location>
</feature>
<dbReference type="Pfam" id="PF00055">
    <property type="entry name" value="Laminin_N"/>
    <property type="match status" value="1"/>
</dbReference>
<dbReference type="InterPro" id="IPR008211">
    <property type="entry name" value="Laminin_N"/>
</dbReference>
<feature type="domain" description="Laminin N-terminal" evidence="8">
    <location>
        <begin position="74"/>
        <end position="386"/>
    </location>
</feature>
<evidence type="ECO:0000313" key="9">
    <source>
        <dbReference type="EMBL" id="KAK7873820.1"/>
    </source>
</evidence>
<evidence type="ECO:0000256" key="6">
    <source>
        <dbReference type="SAM" id="MobiDB-lite"/>
    </source>
</evidence>
<name>A0AAN9VYE1_9ORTH</name>
<evidence type="ECO:0000256" key="5">
    <source>
        <dbReference type="ARBA" id="ARBA00023292"/>
    </source>
</evidence>
<dbReference type="GO" id="GO:0008045">
    <property type="term" value="P:motor neuron axon guidance"/>
    <property type="evidence" value="ECO:0007669"/>
    <property type="project" value="TreeGrafter"/>
</dbReference>
<proteinExistence type="predicted"/>
<gene>
    <name evidence="9" type="ORF">R5R35_005800</name>
</gene>
<dbReference type="InterPro" id="IPR000742">
    <property type="entry name" value="EGF"/>
</dbReference>
<dbReference type="PROSITE" id="PS00022">
    <property type="entry name" value="EGF_1"/>
    <property type="match status" value="1"/>
</dbReference>
<dbReference type="InterPro" id="IPR002049">
    <property type="entry name" value="LE_dom"/>
</dbReference>
<keyword evidence="3" id="KW-1015">Disulfide bond</keyword>
<dbReference type="GO" id="GO:0009887">
    <property type="term" value="P:animal organ morphogenesis"/>
    <property type="evidence" value="ECO:0007669"/>
    <property type="project" value="TreeGrafter"/>
</dbReference>
<keyword evidence="1 7" id="KW-0732">Signal</keyword>
<dbReference type="SMART" id="SM00180">
    <property type="entry name" value="EGF_Lam"/>
    <property type="match status" value="1"/>
</dbReference>
<feature type="signal peptide" evidence="7">
    <location>
        <begin position="1"/>
        <end position="32"/>
    </location>
</feature>
<feature type="region of interest" description="Disordered" evidence="6">
    <location>
        <begin position="336"/>
        <end position="364"/>
    </location>
</feature>
<evidence type="ECO:0000256" key="4">
    <source>
        <dbReference type="ARBA" id="ARBA00023180"/>
    </source>
</evidence>
<evidence type="ECO:0000259" key="8">
    <source>
        <dbReference type="PROSITE" id="PS51117"/>
    </source>
</evidence>
<dbReference type="CDD" id="cd00055">
    <property type="entry name" value="EGF_Lam"/>
    <property type="match status" value="1"/>
</dbReference>
<protein>
    <recommendedName>
        <fullName evidence="8">Laminin N-terminal domain-containing protein</fullName>
    </recommendedName>
</protein>
<keyword evidence="2" id="KW-0677">Repeat</keyword>
<reference evidence="9 10" key="1">
    <citation type="submission" date="2024-03" db="EMBL/GenBank/DDBJ databases">
        <title>The genome assembly and annotation of the cricket Gryllus longicercus Weissman &amp; Gray.</title>
        <authorList>
            <person name="Szrajer S."/>
            <person name="Gray D."/>
            <person name="Ylla G."/>
        </authorList>
    </citation>
    <scope>NUCLEOTIDE SEQUENCE [LARGE SCALE GENOMIC DNA]</scope>
    <source>
        <strain evidence="9">DAG 2021-001</strain>
        <tissue evidence="9">Whole body minus gut</tissue>
    </source>
</reference>
<dbReference type="Gene3D" id="2.60.120.260">
    <property type="entry name" value="Galactose-binding domain-like"/>
    <property type="match status" value="1"/>
</dbReference>
<accession>A0AAN9VYE1</accession>
<dbReference type="Pfam" id="PF24973">
    <property type="entry name" value="EGF_LMN_ATRN"/>
    <property type="match status" value="1"/>
</dbReference>
<comment type="caution">
    <text evidence="9">The sequence shown here is derived from an EMBL/GenBank/DDBJ whole genome shotgun (WGS) entry which is preliminary data.</text>
</comment>
<evidence type="ECO:0000256" key="7">
    <source>
        <dbReference type="SAM" id="SignalP"/>
    </source>
</evidence>
<dbReference type="Gene3D" id="2.10.25.10">
    <property type="entry name" value="Laminin"/>
    <property type="match status" value="1"/>
</dbReference>
<dbReference type="PANTHER" id="PTHR10574:SF365">
    <property type="entry name" value="NETRIN-A-RELATED"/>
    <property type="match status" value="1"/>
</dbReference>
<evidence type="ECO:0000256" key="3">
    <source>
        <dbReference type="ARBA" id="ARBA00023157"/>
    </source>
</evidence>
<dbReference type="SUPFAM" id="SSF57196">
    <property type="entry name" value="EGF/Laminin"/>
    <property type="match status" value="1"/>
</dbReference>
<feature type="region of interest" description="Disordered" evidence="6">
    <location>
        <begin position="297"/>
        <end position="320"/>
    </location>
</feature>
<dbReference type="GO" id="GO:0005604">
    <property type="term" value="C:basement membrane"/>
    <property type="evidence" value="ECO:0007669"/>
    <property type="project" value="TreeGrafter"/>
</dbReference>
<evidence type="ECO:0000256" key="2">
    <source>
        <dbReference type="ARBA" id="ARBA00022737"/>
    </source>
</evidence>
<dbReference type="AlphaFoldDB" id="A0AAN9VYE1"/>
<keyword evidence="4" id="KW-0325">Glycoprotein</keyword>
<evidence type="ECO:0000256" key="1">
    <source>
        <dbReference type="ARBA" id="ARBA00022729"/>
    </source>
</evidence>
<dbReference type="SMART" id="SM00136">
    <property type="entry name" value="LamNT"/>
    <property type="match status" value="1"/>
</dbReference>
<keyword evidence="5" id="KW-0424">Laminin EGF-like domain</keyword>